<feature type="non-terminal residue" evidence="8">
    <location>
        <position position="1"/>
    </location>
</feature>
<evidence type="ECO:0000256" key="7">
    <source>
        <dbReference type="SAM" id="Phobius"/>
    </source>
</evidence>
<keyword evidence="6 7" id="KW-0472">Membrane</keyword>
<feature type="transmembrane region" description="Helical" evidence="7">
    <location>
        <begin position="167"/>
        <end position="191"/>
    </location>
</feature>
<evidence type="ECO:0000256" key="6">
    <source>
        <dbReference type="ARBA" id="ARBA00023136"/>
    </source>
</evidence>
<keyword evidence="3 7" id="KW-0812">Transmembrane</keyword>
<dbReference type="NCBIfam" id="TIGR01473">
    <property type="entry name" value="cyoE_ctaB"/>
    <property type="match status" value="1"/>
</dbReference>
<dbReference type="PANTHER" id="PTHR43448:SF2">
    <property type="entry name" value="PROTOHEME IX FARNESYLTRANSFERASE, MITOCHONDRIAL"/>
    <property type="match status" value="1"/>
</dbReference>
<accession>A0A381U1I9</accession>
<feature type="transmembrane region" description="Helical" evidence="7">
    <location>
        <begin position="238"/>
        <end position="259"/>
    </location>
</feature>
<dbReference type="GO" id="GO:0008495">
    <property type="term" value="F:protoheme IX farnesyltransferase activity"/>
    <property type="evidence" value="ECO:0007669"/>
    <property type="project" value="InterPro"/>
</dbReference>
<gene>
    <name evidence="8" type="ORF">METZ01_LOCUS73167</name>
</gene>
<feature type="transmembrane region" description="Helical" evidence="7">
    <location>
        <begin position="117"/>
        <end position="135"/>
    </location>
</feature>
<dbReference type="InterPro" id="IPR044878">
    <property type="entry name" value="UbiA_sf"/>
</dbReference>
<keyword evidence="4 7" id="KW-1133">Transmembrane helix</keyword>
<evidence type="ECO:0000256" key="2">
    <source>
        <dbReference type="ARBA" id="ARBA00022679"/>
    </source>
</evidence>
<feature type="transmembrane region" description="Helical" evidence="7">
    <location>
        <begin position="46"/>
        <end position="67"/>
    </location>
</feature>
<proteinExistence type="inferred from homology"/>
<feature type="transmembrane region" description="Helical" evidence="7">
    <location>
        <begin position="88"/>
        <end position="111"/>
    </location>
</feature>
<comment type="subcellular location">
    <subcellularLocation>
        <location evidence="1">Membrane</location>
        <topology evidence="1">Multi-pass membrane protein</topology>
    </subcellularLocation>
</comment>
<feature type="transmembrane region" description="Helical" evidence="7">
    <location>
        <begin position="211"/>
        <end position="232"/>
    </location>
</feature>
<feature type="transmembrane region" description="Helical" evidence="7">
    <location>
        <begin position="12"/>
        <end position="34"/>
    </location>
</feature>
<name>A0A381U1I9_9ZZZZ</name>
<evidence type="ECO:0000256" key="5">
    <source>
        <dbReference type="ARBA" id="ARBA00023133"/>
    </source>
</evidence>
<feature type="transmembrane region" description="Helical" evidence="7">
    <location>
        <begin position="142"/>
        <end position="161"/>
    </location>
</feature>
<dbReference type="HAMAP" id="MF_00154">
    <property type="entry name" value="CyoE_CtaB"/>
    <property type="match status" value="1"/>
</dbReference>
<evidence type="ECO:0000256" key="4">
    <source>
        <dbReference type="ARBA" id="ARBA00022989"/>
    </source>
</evidence>
<dbReference type="InterPro" id="IPR030470">
    <property type="entry name" value="UbiA_prenylTrfase_CS"/>
</dbReference>
<dbReference type="InterPro" id="IPR000537">
    <property type="entry name" value="UbiA_prenyltransferase"/>
</dbReference>
<dbReference type="PANTHER" id="PTHR43448">
    <property type="entry name" value="PROTOHEME IX FARNESYLTRANSFERASE, MITOCHONDRIAL"/>
    <property type="match status" value="1"/>
</dbReference>
<dbReference type="CDD" id="cd13957">
    <property type="entry name" value="PT_UbiA_Cox10"/>
    <property type="match status" value="1"/>
</dbReference>
<sequence length="295" mass="32402">VVTTNFVKNMRLIYLAAKVRLGFLIVACALAGIAVSPSSALSNVQIIVLAVAVLLSSSIAGAFNQLYERDIDAVMLRTQNRPFVTGAFLPSNAWKFWLFVLSLIAIMIAYLATNIEAAFFLFAGSFTYGVIYTVWLKRKTWMNIVIGGLAGSFAVLVGSAATGSTFAPAPLILAVILFLWTPPHFWALAIICKEDYSKASIPMLPSVASELVTVQAIFWHTLILVLLSFSLMFYGMHWVYFLSALTGGGYFVYTSYQLAVKKTPHWARKTFYASIIHLGLLLIGTMIDAIIFVNV</sequence>
<keyword evidence="2" id="KW-0808">Transferase</keyword>
<dbReference type="InterPro" id="IPR006369">
    <property type="entry name" value="Protohaem_IX_farnesylTrfase"/>
</dbReference>
<dbReference type="AlphaFoldDB" id="A0A381U1I9"/>
<evidence type="ECO:0000256" key="1">
    <source>
        <dbReference type="ARBA" id="ARBA00004141"/>
    </source>
</evidence>
<dbReference type="GO" id="GO:0016020">
    <property type="term" value="C:membrane"/>
    <property type="evidence" value="ECO:0007669"/>
    <property type="project" value="UniProtKB-SubCell"/>
</dbReference>
<reference evidence="8" key="1">
    <citation type="submission" date="2018-05" db="EMBL/GenBank/DDBJ databases">
        <authorList>
            <person name="Lanie J.A."/>
            <person name="Ng W.-L."/>
            <person name="Kazmierczak K.M."/>
            <person name="Andrzejewski T.M."/>
            <person name="Davidsen T.M."/>
            <person name="Wayne K.J."/>
            <person name="Tettelin H."/>
            <person name="Glass J.I."/>
            <person name="Rusch D."/>
            <person name="Podicherti R."/>
            <person name="Tsui H.-C.T."/>
            <person name="Winkler M.E."/>
        </authorList>
    </citation>
    <scope>NUCLEOTIDE SEQUENCE</scope>
</reference>
<dbReference type="Pfam" id="PF01040">
    <property type="entry name" value="UbiA"/>
    <property type="match status" value="1"/>
</dbReference>
<dbReference type="PROSITE" id="PS00943">
    <property type="entry name" value="UBIA"/>
    <property type="match status" value="1"/>
</dbReference>
<evidence type="ECO:0000256" key="3">
    <source>
        <dbReference type="ARBA" id="ARBA00022692"/>
    </source>
</evidence>
<evidence type="ECO:0008006" key="9">
    <source>
        <dbReference type="Google" id="ProtNLM"/>
    </source>
</evidence>
<evidence type="ECO:0000313" key="8">
    <source>
        <dbReference type="EMBL" id="SVA20313.1"/>
    </source>
</evidence>
<dbReference type="EMBL" id="UINC01005283">
    <property type="protein sequence ID" value="SVA20313.1"/>
    <property type="molecule type" value="Genomic_DNA"/>
</dbReference>
<protein>
    <recommendedName>
        <fullName evidence="9">Heme o synthase</fullName>
    </recommendedName>
</protein>
<dbReference type="GO" id="GO:0006783">
    <property type="term" value="P:heme biosynthetic process"/>
    <property type="evidence" value="ECO:0007669"/>
    <property type="project" value="UniProtKB-KW"/>
</dbReference>
<feature type="transmembrane region" description="Helical" evidence="7">
    <location>
        <begin position="271"/>
        <end position="293"/>
    </location>
</feature>
<keyword evidence="5" id="KW-0350">Heme biosynthesis</keyword>
<dbReference type="Gene3D" id="1.10.357.140">
    <property type="entry name" value="UbiA prenyltransferase"/>
    <property type="match status" value="1"/>
</dbReference>
<organism evidence="8">
    <name type="scientific">marine metagenome</name>
    <dbReference type="NCBI Taxonomy" id="408172"/>
    <lineage>
        <taxon>unclassified sequences</taxon>
        <taxon>metagenomes</taxon>
        <taxon>ecological metagenomes</taxon>
    </lineage>
</organism>